<dbReference type="InParanoid" id="D3BMH9"/>
<dbReference type="OMA" id="YHSTDFD"/>
<evidence type="ECO:0000313" key="11">
    <source>
        <dbReference type="EMBL" id="EFA77191.1"/>
    </source>
</evidence>
<feature type="transmembrane region" description="Helical" evidence="10">
    <location>
        <begin position="119"/>
        <end position="139"/>
    </location>
</feature>
<evidence type="ECO:0000256" key="2">
    <source>
        <dbReference type="ARBA" id="ARBA00004922"/>
    </source>
</evidence>
<sequence length="539" mass="61754">MTSKSPNKGVKQTKSSTTTTTNYDHYFRYLNLAVLCTALKLLLIPTYTSTDFEVHRNWLAITSSLPVSKWYIEATSIWTLDYPPFFAWFEYTLSLFARLFDEKMLVVSNLNYISERTLIFQRLSVIITDLLFYISSYLLSQSLFSSNNNTNNNSNNNNQQESTSFYKDSKFIVFAILICNPGLLMVDHIHFQYNGFLKGIMLLSIYFMSTNRPLLGGLVFAILLNFKHIYMYLAPAYFTYLLLYYCIARGINFMKFIGLGVTVLVVFSVSLGPFIYYGQIPQLLSRLFPFGRGLTHAYWAPNFWAFYNFVDRVAIMVKSKYFGIDMSAEAGMLTSGLVDSDTQAHVILPAITPLITLLITIISLLPSLYGIIKSNKLRVFILGVTQCCFSFFMFGWHVHEKAIIMVTIPLGLLALDSIELARIYFVLSTIGHYSLFPLLFQSTEIPIRIAILLTYTLALYLALQSKLDNNDQSKRFSLTRLELLYVIGIIPLEIFNIFIHPVYLAARLPFLSLMLTSIYCSVGVLYCYIQIMIQIFKTK</sequence>
<name>D3BMH9_HETP5</name>
<keyword evidence="5 10" id="KW-0808">Transferase</keyword>
<dbReference type="Proteomes" id="UP000001396">
    <property type="component" value="Unassembled WGS sequence"/>
</dbReference>
<dbReference type="Pfam" id="PF03155">
    <property type="entry name" value="Alg6_Alg8"/>
    <property type="match status" value="1"/>
</dbReference>
<dbReference type="UniPathway" id="UPA00378"/>
<feature type="transmembrane region" description="Helical" evidence="10">
    <location>
        <begin position="203"/>
        <end position="223"/>
    </location>
</feature>
<protein>
    <recommendedName>
        <fullName evidence="10">Alpha-1,3-glucosyltransferase</fullName>
        <ecNumber evidence="10">2.4.1.-</ecNumber>
    </recommendedName>
</protein>
<feature type="transmembrane region" description="Helical" evidence="10">
    <location>
        <begin position="346"/>
        <end position="365"/>
    </location>
</feature>
<comment type="pathway">
    <text evidence="2 10">Protein modification; protein glycosylation.</text>
</comment>
<dbReference type="AlphaFoldDB" id="D3BMH9"/>
<dbReference type="PANTHER" id="PTHR12413:SF2">
    <property type="entry name" value="DOLICHYL PYROPHOSPHATE GLC1MAN9GLCNAC2 ALPHA-1,3-GLUCOSYLTRANSFERASE-RELATED"/>
    <property type="match status" value="1"/>
</dbReference>
<feature type="transmembrane region" description="Helical" evidence="10">
    <location>
        <begin position="229"/>
        <end position="247"/>
    </location>
</feature>
<accession>D3BMH9</accession>
<feature type="transmembrane region" description="Helical" evidence="10">
    <location>
        <begin position="171"/>
        <end position="191"/>
    </location>
</feature>
<keyword evidence="4 10" id="KW-0328">Glycosyltransferase</keyword>
<proteinExistence type="inferred from homology"/>
<evidence type="ECO:0000256" key="6">
    <source>
        <dbReference type="ARBA" id="ARBA00022692"/>
    </source>
</evidence>
<evidence type="ECO:0000256" key="5">
    <source>
        <dbReference type="ARBA" id="ARBA00022679"/>
    </source>
</evidence>
<evidence type="ECO:0000256" key="3">
    <source>
        <dbReference type="ARBA" id="ARBA00008715"/>
    </source>
</evidence>
<dbReference type="EC" id="2.4.1.-" evidence="10"/>
<dbReference type="InterPro" id="IPR004856">
    <property type="entry name" value="Glyco_trans_ALG6/ALG8"/>
</dbReference>
<dbReference type="RefSeq" id="XP_020429320.1">
    <property type="nucleotide sequence ID" value="XM_020583133.1"/>
</dbReference>
<dbReference type="GO" id="GO:0042283">
    <property type="term" value="F:dolichyl pyrophosphate Glc1Man9GlcNAc2 alpha-1,3-glucosyltransferase activity"/>
    <property type="evidence" value="ECO:0007669"/>
    <property type="project" value="TreeGrafter"/>
</dbReference>
<evidence type="ECO:0000256" key="8">
    <source>
        <dbReference type="ARBA" id="ARBA00022989"/>
    </source>
</evidence>
<feature type="transmembrane region" description="Helical" evidence="10">
    <location>
        <begin position="256"/>
        <end position="277"/>
    </location>
</feature>
<dbReference type="STRING" id="670386.D3BMH9"/>
<organism evidence="11 12">
    <name type="scientific">Heterostelium pallidum (strain ATCC 26659 / Pp 5 / PN500)</name>
    <name type="common">Cellular slime mold</name>
    <name type="synonym">Polysphondylium pallidum</name>
    <dbReference type="NCBI Taxonomy" id="670386"/>
    <lineage>
        <taxon>Eukaryota</taxon>
        <taxon>Amoebozoa</taxon>
        <taxon>Evosea</taxon>
        <taxon>Eumycetozoa</taxon>
        <taxon>Dictyostelia</taxon>
        <taxon>Acytosteliales</taxon>
        <taxon>Acytosteliaceae</taxon>
        <taxon>Heterostelium</taxon>
    </lineage>
</organism>
<evidence type="ECO:0000256" key="10">
    <source>
        <dbReference type="RuleBase" id="RU363110"/>
    </source>
</evidence>
<reference evidence="11 12" key="1">
    <citation type="journal article" date="2011" name="Genome Res.">
        <title>Phylogeny-wide analysis of social amoeba genomes highlights ancient origins for complex intercellular communication.</title>
        <authorList>
            <person name="Heidel A.J."/>
            <person name="Lawal H.M."/>
            <person name="Felder M."/>
            <person name="Schilde C."/>
            <person name="Helps N.R."/>
            <person name="Tunggal B."/>
            <person name="Rivero F."/>
            <person name="John U."/>
            <person name="Schleicher M."/>
            <person name="Eichinger L."/>
            <person name="Platzer M."/>
            <person name="Noegel A.A."/>
            <person name="Schaap P."/>
            <person name="Gloeckner G."/>
        </authorList>
    </citation>
    <scope>NUCLEOTIDE SEQUENCE [LARGE SCALE GENOMIC DNA]</scope>
    <source>
        <strain evidence="12">ATCC 26659 / Pp 5 / PN500</strain>
    </source>
</reference>
<keyword evidence="7 10" id="KW-0256">Endoplasmic reticulum</keyword>
<dbReference type="PANTHER" id="PTHR12413">
    <property type="entry name" value="DOLICHYL GLYCOSYLTRANSFERASE"/>
    <property type="match status" value="1"/>
</dbReference>
<comment type="caution">
    <text evidence="11">The sequence shown here is derived from an EMBL/GenBank/DDBJ whole genome shotgun (WGS) entry which is preliminary data.</text>
</comment>
<dbReference type="GO" id="GO:0005789">
    <property type="term" value="C:endoplasmic reticulum membrane"/>
    <property type="evidence" value="ECO:0007669"/>
    <property type="project" value="UniProtKB-SubCell"/>
</dbReference>
<comment type="subcellular location">
    <subcellularLocation>
        <location evidence="1 10">Endoplasmic reticulum membrane</location>
        <topology evidence="1 10">Multi-pass membrane protein</topology>
    </subcellularLocation>
</comment>
<keyword evidence="6 10" id="KW-0812">Transmembrane</keyword>
<keyword evidence="8 10" id="KW-1133">Transmembrane helix</keyword>
<feature type="transmembrane region" description="Helical" evidence="10">
    <location>
        <begin position="26"/>
        <end position="47"/>
    </location>
</feature>
<keyword evidence="9 10" id="KW-0472">Membrane</keyword>
<dbReference type="FunCoup" id="D3BMH9">
    <property type="interactions" value="561"/>
</dbReference>
<evidence type="ECO:0000256" key="1">
    <source>
        <dbReference type="ARBA" id="ARBA00004477"/>
    </source>
</evidence>
<dbReference type="EMBL" id="ADBJ01000043">
    <property type="protein sequence ID" value="EFA77191.1"/>
    <property type="molecule type" value="Genomic_DNA"/>
</dbReference>
<feature type="transmembrane region" description="Helical" evidence="10">
    <location>
        <begin position="402"/>
        <end position="418"/>
    </location>
</feature>
<comment type="similarity">
    <text evidence="3 10">Belongs to the ALG6/ALG8 glucosyltransferase family.</text>
</comment>
<evidence type="ECO:0000256" key="9">
    <source>
        <dbReference type="ARBA" id="ARBA00023136"/>
    </source>
</evidence>
<evidence type="ECO:0000256" key="7">
    <source>
        <dbReference type="ARBA" id="ARBA00022824"/>
    </source>
</evidence>
<feature type="transmembrane region" description="Helical" evidence="10">
    <location>
        <begin position="483"/>
        <end position="504"/>
    </location>
</feature>
<feature type="transmembrane region" description="Helical" evidence="10">
    <location>
        <begin position="377"/>
        <end position="396"/>
    </location>
</feature>
<dbReference type="GO" id="GO:0006487">
    <property type="term" value="P:protein N-linked glycosylation"/>
    <property type="evidence" value="ECO:0007669"/>
    <property type="project" value="TreeGrafter"/>
</dbReference>
<dbReference type="GeneID" id="31367866"/>
<gene>
    <name evidence="11" type="primary">alg8</name>
    <name evidence="11" type="ORF">PPL_12399</name>
</gene>
<keyword evidence="12" id="KW-1185">Reference proteome</keyword>
<feature type="transmembrane region" description="Helical" evidence="10">
    <location>
        <begin position="445"/>
        <end position="463"/>
    </location>
</feature>
<evidence type="ECO:0000313" key="12">
    <source>
        <dbReference type="Proteomes" id="UP000001396"/>
    </source>
</evidence>
<evidence type="ECO:0000256" key="4">
    <source>
        <dbReference type="ARBA" id="ARBA00022676"/>
    </source>
</evidence>
<feature type="transmembrane region" description="Helical" evidence="10">
    <location>
        <begin position="510"/>
        <end position="529"/>
    </location>
</feature>